<feature type="coiled-coil region" evidence="8">
    <location>
        <begin position="440"/>
        <end position="488"/>
    </location>
</feature>
<feature type="domain" description="HAMP" evidence="11">
    <location>
        <begin position="359"/>
        <end position="413"/>
    </location>
</feature>
<gene>
    <name evidence="12" type="ORF">H4O21_10025</name>
</gene>
<protein>
    <submittedName>
        <fullName evidence="12">Methyl-accepting chemotaxis protein</fullName>
    </submittedName>
</protein>
<dbReference type="Proteomes" id="UP000565262">
    <property type="component" value="Unassembled WGS sequence"/>
</dbReference>
<dbReference type="GO" id="GO:0006935">
    <property type="term" value="P:chemotaxis"/>
    <property type="evidence" value="ECO:0007669"/>
    <property type="project" value="UniProtKB-ARBA"/>
</dbReference>
<dbReference type="Gene3D" id="3.30.450.20">
    <property type="entry name" value="PAS domain"/>
    <property type="match status" value="1"/>
</dbReference>
<feature type="domain" description="Methyl-accepting transducer" evidence="10">
    <location>
        <begin position="418"/>
        <end position="654"/>
    </location>
</feature>
<keyword evidence="5 7" id="KW-0807">Transducer</keyword>
<evidence type="ECO:0000256" key="2">
    <source>
        <dbReference type="ARBA" id="ARBA00022692"/>
    </source>
</evidence>
<evidence type="ECO:0000259" key="10">
    <source>
        <dbReference type="PROSITE" id="PS50111"/>
    </source>
</evidence>
<dbReference type="InterPro" id="IPR003660">
    <property type="entry name" value="HAMP_dom"/>
</dbReference>
<dbReference type="PANTHER" id="PTHR32089:SF119">
    <property type="entry name" value="METHYL-ACCEPTING CHEMOTAXIS PROTEIN CTPL"/>
    <property type="match status" value="1"/>
</dbReference>
<evidence type="ECO:0000256" key="1">
    <source>
        <dbReference type="ARBA" id="ARBA00004141"/>
    </source>
</evidence>
<feature type="transmembrane region" description="Helical" evidence="9">
    <location>
        <begin position="340"/>
        <end position="358"/>
    </location>
</feature>
<keyword evidence="8" id="KW-0175">Coiled coil</keyword>
<keyword evidence="2 9" id="KW-0812">Transmembrane</keyword>
<comment type="similarity">
    <text evidence="6">Belongs to the methyl-accepting chemotaxis (MCP) protein family.</text>
</comment>
<dbReference type="SMART" id="SM00283">
    <property type="entry name" value="MA"/>
    <property type="match status" value="1"/>
</dbReference>
<evidence type="ECO:0000256" key="4">
    <source>
        <dbReference type="ARBA" id="ARBA00023136"/>
    </source>
</evidence>
<sequence>MGRSIKTRLILWIGVLMLLVLAVQLIIGLHYADQSRQLVAEQASDLITQEVRESLQQRAGMEAGKIHKILNEALQVSHGLATTAAQIKPERAWEDPVLELDRLQFIGMLRGALQSHSGFLSVYSGWESNAFDDADDDNLLNRVTGSAEDGRFVPFWSRSAKGHMEMTPMRSHTSTERFADGTRKAEFYLCPKEQKQSCLLEPQTFQVQGRDQLLSSVVTPVMHKDEFLGMTGVDLSLNFIQQQAEAISQSLYNGQAEVRIFSQKGITLGDSHRPESAGKKRTADGIPASYLAVSVPIHLQGLSNQWTLQIQVPEALVLNDLVRLQNNLADIQEESRISQLIIGPVLALITLLIAAWVIHRRLMPLNQIQSMLQEVAQGGGNLTHRLDIASHDEIGQVAGFFNQFVEQLQTLVSSVQRSGVRVQDSAQQGASLSSQMNQQLAVQQQEISQISASIEQLSQSSHLIADNMKQLTESAGQANTQVAQAQKVMLQVDIELNSMASEIALACDKSEQLAQHGQEIHQILDTIRAIAEQTNLLALNAAIEAARAGEQGRGFAVVADEVRGLAQKTQSATGEIDQVIEQLLSSIQQIATANRQSGEQTQTVVHNAEQTRQALDLAADQINRMDQRCQQVFLAVDEQQQASDHLVRSVNSVNEVASELLEGADISQQQSQDLTDLALELNRKTCRFVV</sequence>
<dbReference type="CDD" id="cd11386">
    <property type="entry name" value="MCP_signal"/>
    <property type="match status" value="1"/>
</dbReference>
<dbReference type="FunFam" id="1.10.287.950:FF:000001">
    <property type="entry name" value="Methyl-accepting chemotaxis sensory transducer"/>
    <property type="match status" value="1"/>
</dbReference>
<feature type="transmembrane region" description="Helical" evidence="9">
    <location>
        <begin position="9"/>
        <end position="32"/>
    </location>
</feature>
<evidence type="ECO:0000256" key="8">
    <source>
        <dbReference type="SAM" id="Coils"/>
    </source>
</evidence>
<dbReference type="PROSITE" id="PS50111">
    <property type="entry name" value="CHEMOTAXIS_TRANSDUC_2"/>
    <property type="match status" value="1"/>
</dbReference>
<dbReference type="Pfam" id="PF00015">
    <property type="entry name" value="MCPsignal"/>
    <property type="match status" value="1"/>
</dbReference>
<organism evidence="12 13">
    <name type="scientific">Oceanospirillum sediminis</name>
    <dbReference type="NCBI Taxonomy" id="2760088"/>
    <lineage>
        <taxon>Bacteria</taxon>
        <taxon>Pseudomonadati</taxon>
        <taxon>Pseudomonadota</taxon>
        <taxon>Gammaproteobacteria</taxon>
        <taxon>Oceanospirillales</taxon>
        <taxon>Oceanospirillaceae</taxon>
        <taxon>Oceanospirillum</taxon>
    </lineage>
</organism>
<dbReference type="GO" id="GO:0007165">
    <property type="term" value="P:signal transduction"/>
    <property type="evidence" value="ECO:0007669"/>
    <property type="project" value="UniProtKB-KW"/>
</dbReference>
<evidence type="ECO:0000313" key="12">
    <source>
        <dbReference type="EMBL" id="MBB1486948.1"/>
    </source>
</evidence>
<evidence type="ECO:0000313" key="13">
    <source>
        <dbReference type="Proteomes" id="UP000565262"/>
    </source>
</evidence>
<dbReference type="Pfam" id="PF00672">
    <property type="entry name" value="HAMP"/>
    <property type="match status" value="1"/>
</dbReference>
<reference evidence="12 13" key="1">
    <citation type="submission" date="2020-08" db="EMBL/GenBank/DDBJ databases">
        <title>Oceanospirillum sp. nov. isolated from marine sediment.</title>
        <authorList>
            <person name="Ji X."/>
        </authorList>
    </citation>
    <scope>NUCLEOTIDE SEQUENCE [LARGE SCALE GENOMIC DNA]</scope>
    <source>
        <strain evidence="12 13">D5</strain>
    </source>
</reference>
<dbReference type="RefSeq" id="WP_182808731.1">
    <property type="nucleotide sequence ID" value="NZ_JACJFM010000010.1"/>
</dbReference>
<accession>A0A839IPR2</accession>
<evidence type="ECO:0000259" key="11">
    <source>
        <dbReference type="PROSITE" id="PS50885"/>
    </source>
</evidence>
<dbReference type="Gene3D" id="1.10.287.950">
    <property type="entry name" value="Methyl-accepting chemotaxis protein"/>
    <property type="match status" value="1"/>
</dbReference>
<comment type="caution">
    <text evidence="12">The sequence shown here is derived from an EMBL/GenBank/DDBJ whole genome shotgun (WGS) entry which is preliminary data.</text>
</comment>
<name>A0A839IPR2_9GAMM</name>
<dbReference type="AlphaFoldDB" id="A0A839IPR2"/>
<evidence type="ECO:0000256" key="6">
    <source>
        <dbReference type="ARBA" id="ARBA00029447"/>
    </source>
</evidence>
<dbReference type="PROSITE" id="PS50885">
    <property type="entry name" value="HAMP"/>
    <property type="match status" value="1"/>
</dbReference>
<dbReference type="SMART" id="SM00304">
    <property type="entry name" value="HAMP"/>
    <property type="match status" value="1"/>
</dbReference>
<keyword evidence="3 9" id="KW-1133">Transmembrane helix</keyword>
<dbReference type="EMBL" id="JACJFM010000010">
    <property type="protein sequence ID" value="MBB1486948.1"/>
    <property type="molecule type" value="Genomic_DNA"/>
</dbReference>
<dbReference type="CDD" id="cd06225">
    <property type="entry name" value="HAMP"/>
    <property type="match status" value="1"/>
</dbReference>
<evidence type="ECO:0000256" key="5">
    <source>
        <dbReference type="ARBA" id="ARBA00023224"/>
    </source>
</evidence>
<keyword evidence="4 9" id="KW-0472">Membrane</keyword>
<keyword evidence="13" id="KW-1185">Reference proteome</keyword>
<evidence type="ECO:0000256" key="9">
    <source>
        <dbReference type="SAM" id="Phobius"/>
    </source>
</evidence>
<evidence type="ECO:0000256" key="3">
    <source>
        <dbReference type="ARBA" id="ARBA00022989"/>
    </source>
</evidence>
<dbReference type="InterPro" id="IPR004089">
    <property type="entry name" value="MCPsignal_dom"/>
</dbReference>
<dbReference type="CDD" id="cd12913">
    <property type="entry name" value="PDC1_MCP_like"/>
    <property type="match status" value="1"/>
</dbReference>
<dbReference type="PANTHER" id="PTHR32089">
    <property type="entry name" value="METHYL-ACCEPTING CHEMOTAXIS PROTEIN MCPB"/>
    <property type="match status" value="1"/>
</dbReference>
<proteinExistence type="inferred from homology"/>
<dbReference type="SUPFAM" id="SSF58104">
    <property type="entry name" value="Methyl-accepting chemotaxis protein (MCP) signaling domain"/>
    <property type="match status" value="1"/>
</dbReference>
<dbReference type="GO" id="GO:0016020">
    <property type="term" value="C:membrane"/>
    <property type="evidence" value="ECO:0007669"/>
    <property type="project" value="UniProtKB-SubCell"/>
</dbReference>
<comment type="subcellular location">
    <subcellularLocation>
        <location evidence="1">Membrane</location>
        <topology evidence="1">Multi-pass membrane protein</topology>
    </subcellularLocation>
</comment>
<evidence type="ECO:0000256" key="7">
    <source>
        <dbReference type="PROSITE-ProRule" id="PRU00284"/>
    </source>
</evidence>